<feature type="transmembrane region" description="Helical" evidence="1">
    <location>
        <begin position="427"/>
        <end position="444"/>
    </location>
</feature>
<dbReference type="AlphaFoldDB" id="A0A084GE06"/>
<proteinExistence type="predicted"/>
<name>A0A084GE06_PSEDA</name>
<comment type="caution">
    <text evidence="2">The sequence shown here is derived from an EMBL/GenBank/DDBJ whole genome shotgun (WGS) entry which is preliminary data.</text>
</comment>
<feature type="transmembrane region" description="Helical" evidence="1">
    <location>
        <begin position="312"/>
        <end position="330"/>
    </location>
</feature>
<keyword evidence="1" id="KW-0812">Transmembrane</keyword>
<evidence type="ECO:0000256" key="1">
    <source>
        <dbReference type="SAM" id="Phobius"/>
    </source>
</evidence>
<feature type="transmembrane region" description="Helical" evidence="1">
    <location>
        <begin position="498"/>
        <end position="520"/>
    </location>
</feature>
<sequence length="548" mass="61256">MVPPTTPALNFTWDKFISRGDQIASTLLQSFVVLNATAAESYSPQDDTARNDGVQVEVEDVVNIKLDFAGCPIDPIPEDYHFDPQKRRDCSVACHNATHLFSSFSLYNCAVLATSAMLVQNGSLDADDKALKRYDSELHFGSLETFAWADVLENMARCTAATCETGDYGECRYDDYYDALLETSWSDISVKDGLRAMGLLLREFDWLCTPRTEGSDDSDVDIGGPGVLIGYFIQISIAILFFMFANVLIYWTKLPDFLISTLSKKPKEETLGGLAQVQSRRPIGTVLDYIRNSRVATALFTTMADFQEVQSFFMIAIQLATIIIYGPSWAPKEFTSARSSAFFAATHVLLVLMIQSSLQRLGVRWWYTFLLSLAVYVLGVIIDQSHLAKYAVDPLPECGGNLNMHPLRLSPPDGDDTTIPSIYGRRLARQCIAVSHLFISILAIDQLIHSSLFGKLRQKMDLERYPIVTVILHLRWAVLDLIMVVFLLRYIISIDYSIGLTFIAPGVWDYGQIIAILVWAPVFAKWMYSSICEYSTPPCSSGRAHDSS</sequence>
<keyword evidence="3" id="KW-1185">Reference proteome</keyword>
<gene>
    <name evidence="2" type="ORF">SAPIO_CDS1904</name>
</gene>
<dbReference type="VEuPathDB" id="FungiDB:SAPIO_CDS1904"/>
<dbReference type="OrthoDB" id="4582561at2759"/>
<reference evidence="2 3" key="1">
    <citation type="journal article" date="2014" name="Genome Announc.">
        <title>Draft genome sequence of the pathogenic fungus Scedosporium apiospermum.</title>
        <authorList>
            <person name="Vandeputte P."/>
            <person name="Ghamrawi S."/>
            <person name="Rechenmann M."/>
            <person name="Iltis A."/>
            <person name="Giraud S."/>
            <person name="Fleury M."/>
            <person name="Thornton C."/>
            <person name="Delhaes L."/>
            <person name="Meyer W."/>
            <person name="Papon N."/>
            <person name="Bouchara J.P."/>
        </authorList>
    </citation>
    <scope>NUCLEOTIDE SEQUENCE [LARGE SCALE GENOMIC DNA]</scope>
    <source>
        <strain evidence="2 3">IHEM 14462</strain>
    </source>
</reference>
<dbReference type="RefSeq" id="XP_016645367.1">
    <property type="nucleotide sequence ID" value="XM_016785070.1"/>
</dbReference>
<feature type="transmembrane region" description="Helical" evidence="1">
    <location>
        <begin position="228"/>
        <end position="251"/>
    </location>
</feature>
<dbReference type="EMBL" id="JOWA01000077">
    <property type="protein sequence ID" value="KEZ45568.1"/>
    <property type="molecule type" value="Genomic_DNA"/>
</dbReference>
<keyword evidence="1" id="KW-1133">Transmembrane helix</keyword>
<evidence type="ECO:0000313" key="3">
    <source>
        <dbReference type="Proteomes" id="UP000028545"/>
    </source>
</evidence>
<protein>
    <submittedName>
        <fullName evidence="2">Uncharacterized protein</fullName>
    </submittedName>
</protein>
<accession>A0A084GE06</accession>
<dbReference type="Proteomes" id="UP000028545">
    <property type="component" value="Unassembled WGS sequence"/>
</dbReference>
<organism evidence="2 3">
    <name type="scientific">Pseudallescheria apiosperma</name>
    <name type="common">Scedosporium apiospermum</name>
    <dbReference type="NCBI Taxonomy" id="563466"/>
    <lineage>
        <taxon>Eukaryota</taxon>
        <taxon>Fungi</taxon>
        <taxon>Dikarya</taxon>
        <taxon>Ascomycota</taxon>
        <taxon>Pezizomycotina</taxon>
        <taxon>Sordariomycetes</taxon>
        <taxon>Hypocreomycetidae</taxon>
        <taxon>Microascales</taxon>
        <taxon>Microascaceae</taxon>
        <taxon>Scedosporium</taxon>
    </lineage>
</organism>
<feature type="transmembrane region" description="Helical" evidence="1">
    <location>
        <begin position="336"/>
        <end position="353"/>
    </location>
</feature>
<dbReference type="KEGG" id="sapo:SAPIO_CDS1904"/>
<evidence type="ECO:0000313" key="2">
    <source>
        <dbReference type="EMBL" id="KEZ45568.1"/>
    </source>
</evidence>
<keyword evidence="1" id="KW-0472">Membrane</keyword>
<feature type="transmembrane region" description="Helical" evidence="1">
    <location>
        <begin position="365"/>
        <end position="382"/>
    </location>
</feature>
<feature type="transmembrane region" description="Helical" evidence="1">
    <location>
        <begin position="465"/>
        <end position="492"/>
    </location>
</feature>
<dbReference type="OMA" id="CAWASCS"/>
<dbReference type="GeneID" id="27720976"/>
<dbReference type="HOGENOM" id="CLU_497106_0_0_1"/>